<keyword evidence="9" id="KW-1185">Reference proteome</keyword>
<evidence type="ECO:0000313" key="9">
    <source>
        <dbReference type="Proteomes" id="UP001159042"/>
    </source>
</evidence>
<feature type="region of interest" description="Disordered" evidence="6">
    <location>
        <begin position="426"/>
        <end position="451"/>
    </location>
</feature>
<evidence type="ECO:0000256" key="2">
    <source>
        <dbReference type="ARBA" id="ARBA00022737"/>
    </source>
</evidence>
<accession>A0AAV8WCV4</accession>
<feature type="domain" description="C2HC/C3H-type" evidence="7">
    <location>
        <begin position="452"/>
        <end position="481"/>
    </location>
</feature>
<feature type="compositionally biased region" description="Polar residues" evidence="6">
    <location>
        <begin position="285"/>
        <end position="294"/>
    </location>
</feature>
<feature type="compositionally biased region" description="Basic and acidic residues" evidence="6">
    <location>
        <begin position="498"/>
        <end position="523"/>
    </location>
</feature>
<feature type="compositionally biased region" description="Polar residues" evidence="6">
    <location>
        <begin position="426"/>
        <end position="445"/>
    </location>
</feature>
<sequence length="627" mass="70884">MKLKTDKRIFRRRCKPFLVLPALEKDSLDRSLDDLFSMTNRNNPGLKLFTKTWTPKGDHRTRRVEELSRPLTATLEKPMILDISLVSKIDMSKIRKEFLNISNLCKVPLILKSKKGVPAPSRGSRPLSLPPPEKHKHKKKRASEDDSFEDEESTSVQSARKTKNDKINARIKKGVIKSSPISDANNNKTFKVTRKCSVASGKIINLKSSELIGTSSTKLPEPCTTCGRPDQPERFHSHPATPMMRPSGKRREEAPKIPVKSTVQKPVAIKYKSKTSTAEKKATSPTRKPNSTIPVPSKAVARTPPAAQTTTPKPPEAAPRARSAKRTLTCYLCGREFGTASLSLHEPKCLEKWERENATLPPHLRRKPPPKPDHSVSKEEWNKVAWEASQSTLAPCQNCGRTFYPDRLLVHQRSCKLPQNHIRISTSELQTSNHPPPMSQSTPATPSGRRPPSVECYICGKMFGSTSIKIHEKQCLKKWNIENDSLPAAMRSPPPTRNTEKASKSPEPQRRPSTESEKEDRPKSARKPPLFPCYICGKLFTVNSIYIHEPQCLKMWKVENEKLPPRKRRPQPLKPDIKFTRDGKIDFEATNEAHWQSHLSQLVPCKNCARTFNPDRVEVHERSCKGF</sequence>
<feature type="domain" description="C2HC/C3H-type" evidence="7">
    <location>
        <begin position="601"/>
        <end position="627"/>
    </location>
</feature>
<evidence type="ECO:0000256" key="5">
    <source>
        <dbReference type="PROSITE-ProRule" id="PRU01371"/>
    </source>
</evidence>
<dbReference type="Pfam" id="PF13913">
    <property type="entry name" value="zf-C2HC_2"/>
    <property type="match status" value="5"/>
</dbReference>
<keyword evidence="4" id="KW-0862">Zinc</keyword>
<dbReference type="PANTHER" id="PTHR13555:SF68">
    <property type="entry name" value="ZINC FINGER PROTEIN 474"/>
    <property type="match status" value="1"/>
</dbReference>
<dbReference type="Gene3D" id="3.30.160.60">
    <property type="entry name" value="Classic Zinc Finger"/>
    <property type="match status" value="5"/>
</dbReference>
<dbReference type="GO" id="GO:0008270">
    <property type="term" value="F:zinc ion binding"/>
    <property type="evidence" value="ECO:0007669"/>
    <property type="project" value="UniProtKB-KW"/>
</dbReference>
<evidence type="ECO:0000256" key="6">
    <source>
        <dbReference type="SAM" id="MobiDB-lite"/>
    </source>
</evidence>
<keyword evidence="3 5" id="KW-0863">Zinc-finger</keyword>
<evidence type="ECO:0000256" key="4">
    <source>
        <dbReference type="ARBA" id="ARBA00022833"/>
    </source>
</evidence>
<dbReference type="InterPro" id="IPR026319">
    <property type="entry name" value="ZC2HC1A/B-like"/>
</dbReference>
<feature type="region of interest" description="Disordered" evidence="6">
    <location>
        <begin position="486"/>
        <end position="525"/>
    </location>
</feature>
<evidence type="ECO:0000256" key="1">
    <source>
        <dbReference type="ARBA" id="ARBA00022723"/>
    </source>
</evidence>
<dbReference type="PANTHER" id="PTHR13555">
    <property type="entry name" value="C2H2 ZINC FINGER CGI-62-RELATED"/>
    <property type="match status" value="1"/>
</dbReference>
<feature type="domain" description="C2HC/C3H-type" evidence="7">
    <location>
        <begin position="529"/>
        <end position="558"/>
    </location>
</feature>
<feature type="domain" description="C2HC/C3H-type" evidence="7">
    <location>
        <begin position="326"/>
        <end position="355"/>
    </location>
</feature>
<name>A0AAV8WCV4_9CUCU</name>
<gene>
    <name evidence="8" type="ORF">NQ315_006922</name>
</gene>
<dbReference type="InterPro" id="IPR049899">
    <property type="entry name" value="Znf_C2HC_C3H"/>
</dbReference>
<evidence type="ECO:0000256" key="3">
    <source>
        <dbReference type="ARBA" id="ARBA00022771"/>
    </source>
</evidence>
<keyword evidence="1" id="KW-0479">Metal-binding</keyword>
<proteinExistence type="predicted"/>
<evidence type="ECO:0000313" key="8">
    <source>
        <dbReference type="EMBL" id="KAJ8924138.1"/>
    </source>
</evidence>
<feature type="region of interest" description="Disordered" evidence="6">
    <location>
        <begin position="115"/>
        <end position="167"/>
    </location>
</feature>
<feature type="region of interest" description="Disordered" evidence="6">
    <location>
        <begin position="217"/>
        <end position="324"/>
    </location>
</feature>
<feature type="compositionally biased region" description="Low complexity" evidence="6">
    <location>
        <begin position="299"/>
        <end position="311"/>
    </location>
</feature>
<keyword evidence="2" id="KW-0677">Repeat</keyword>
<dbReference type="AlphaFoldDB" id="A0AAV8WCV4"/>
<feature type="compositionally biased region" description="Low complexity" evidence="6">
    <location>
        <begin position="118"/>
        <end position="127"/>
    </location>
</feature>
<organism evidence="8 9">
    <name type="scientific">Exocentrus adspersus</name>
    <dbReference type="NCBI Taxonomy" id="1586481"/>
    <lineage>
        <taxon>Eukaryota</taxon>
        <taxon>Metazoa</taxon>
        <taxon>Ecdysozoa</taxon>
        <taxon>Arthropoda</taxon>
        <taxon>Hexapoda</taxon>
        <taxon>Insecta</taxon>
        <taxon>Pterygota</taxon>
        <taxon>Neoptera</taxon>
        <taxon>Endopterygota</taxon>
        <taxon>Coleoptera</taxon>
        <taxon>Polyphaga</taxon>
        <taxon>Cucujiformia</taxon>
        <taxon>Chrysomeloidea</taxon>
        <taxon>Cerambycidae</taxon>
        <taxon>Lamiinae</taxon>
        <taxon>Acanthocinini</taxon>
        <taxon>Exocentrus</taxon>
    </lineage>
</organism>
<dbReference type="EMBL" id="JANEYG010000003">
    <property type="protein sequence ID" value="KAJ8924138.1"/>
    <property type="molecule type" value="Genomic_DNA"/>
</dbReference>
<dbReference type="Proteomes" id="UP001159042">
    <property type="component" value="Unassembled WGS sequence"/>
</dbReference>
<comment type="caution">
    <text evidence="8">The sequence shown here is derived from an EMBL/GenBank/DDBJ whole genome shotgun (WGS) entry which is preliminary data.</text>
</comment>
<protein>
    <recommendedName>
        <fullName evidence="7">C2HC/C3H-type domain-containing protein</fullName>
    </recommendedName>
</protein>
<dbReference type="PROSITE" id="PS52027">
    <property type="entry name" value="ZF_C2HC_C3H"/>
    <property type="match status" value="5"/>
</dbReference>
<reference evidence="8 9" key="1">
    <citation type="journal article" date="2023" name="Insect Mol. Biol.">
        <title>Genome sequencing provides insights into the evolution of gene families encoding plant cell wall-degrading enzymes in longhorned beetles.</title>
        <authorList>
            <person name="Shin N.R."/>
            <person name="Okamura Y."/>
            <person name="Kirsch R."/>
            <person name="Pauchet Y."/>
        </authorList>
    </citation>
    <scope>NUCLEOTIDE SEQUENCE [LARGE SCALE GENOMIC DNA]</scope>
    <source>
        <strain evidence="8">EAD_L_NR</strain>
    </source>
</reference>
<evidence type="ECO:0000259" key="7">
    <source>
        <dbReference type="PROSITE" id="PS52027"/>
    </source>
</evidence>
<feature type="domain" description="C2HC/C3H-type" evidence="7">
    <location>
        <begin position="392"/>
        <end position="421"/>
    </location>
</feature>